<evidence type="ECO:0000313" key="11">
    <source>
        <dbReference type="Proteomes" id="UP001214250"/>
    </source>
</evidence>
<dbReference type="Pfam" id="PF00196">
    <property type="entry name" value="GerE"/>
    <property type="match status" value="1"/>
</dbReference>
<reference evidence="10 11" key="1">
    <citation type="submission" date="2023-02" db="EMBL/GenBank/DDBJ databases">
        <title>Genome sequence of Lentisphaera profundi SAORIC-696.</title>
        <authorList>
            <person name="Kim e."/>
            <person name="Cho J.-C."/>
            <person name="Choi A."/>
            <person name="Kang I."/>
        </authorList>
    </citation>
    <scope>NUCLEOTIDE SEQUENCE [LARGE SCALE GENOMIC DNA]</scope>
    <source>
        <strain evidence="10 11">SAORIC-696</strain>
    </source>
</reference>
<comment type="function">
    <text evidence="7">Sigma factors are initiation factors that promote the attachment of RNA polymerase to specific initiation sites and are then released. Sigma-S contributes to the protection against external stress, thus playing a role in cellular fitness and survival.</text>
</comment>
<evidence type="ECO:0000256" key="1">
    <source>
        <dbReference type="ARBA" id="ARBA00007788"/>
    </source>
</evidence>
<proteinExistence type="inferred from homology"/>
<accession>A0ABY7VT85</accession>
<dbReference type="Gene3D" id="1.10.1740.10">
    <property type="match status" value="1"/>
</dbReference>
<evidence type="ECO:0000256" key="5">
    <source>
        <dbReference type="ARBA" id="ARBA00023125"/>
    </source>
</evidence>
<feature type="domain" description="HTH luxR-type" evidence="8">
    <location>
        <begin position="153"/>
        <end position="189"/>
    </location>
</feature>
<dbReference type="PANTHER" id="PTHR43133">
    <property type="entry name" value="RNA POLYMERASE ECF-TYPE SIGMA FACTO"/>
    <property type="match status" value="1"/>
</dbReference>
<organism evidence="10 11">
    <name type="scientific">Lentisphaera profundi</name>
    <dbReference type="NCBI Taxonomy" id="1658616"/>
    <lineage>
        <taxon>Bacteria</taxon>
        <taxon>Pseudomonadati</taxon>
        <taxon>Lentisphaerota</taxon>
        <taxon>Lentisphaeria</taxon>
        <taxon>Lentisphaerales</taxon>
        <taxon>Lentisphaeraceae</taxon>
        <taxon>Lentisphaera</taxon>
    </lineage>
</organism>
<dbReference type="SUPFAM" id="SSF88946">
    <property type="entry name" value="Sigma2 domain of RNA polymerase sigma factors"/>
    <property type="match status" value="1"/>
</dbReference>
<feature type="domain" description="RNA polymerase sigma-70 region 2" evidence="9">
    <location>
        <begin position="28"/>
        <end position="94"/>
    </location>
</feature>
<dbReference type="EMBL" id="CP117811">
    <property type="protein sequence ID" value="WDE97413.1"/>
    <property type="molecule type" value="Genomic_DNA"/>
</dbReference>
<evidence type="ECO:0000256" key="2">
    <source>
        <dbReference type="ARBA" id="ARBA00021245"/>
    </source>
</evidence>
<dbReference type="RefSeq" id="WP_274151772.1">
    <property type="nucleotide sequence ID" value="NZ_CP117811.1"/>
</dbReference>
<evidence type="ECO:0000256" key="4">
    <source>
        <dbReference type="ARBA" id="ARBA00023082"/>
    </source>
</evidence>
<dbReference type="Proteomes" id="UP001214250">
    <property type="component" value="Chromosome 1"/>
</dbReference>
<evidence type="ECO:0000259" key="9">
    <source>
        <dbReference type="Pfam" id="PF04542"/>
    </source>
</evidence>
<keyword evidence="5" id="KW-0238">DNA-binding</keyword>
<dbReference type="NCBIfam" id="TIGR02937">
    <property type="entry name" value="sigma70-ECF"/>
    <property type="match status" value="1"/>
</dbReference>
<evidence type="ECO:0000313" key="10">
    <source>
        <dbReference type="EMBL" id="WDE97413.1"/>
    </source>
</evidence>
<dbReference type="InterPro" id="IPR016032">
    <property type="entry name" value="Sig_transdc_resp-reg_C-effctor"/>
</dbReference>
<dbReference type="InterPro" id="IPR000792">
    <property type="entry name" value="Tscrpt_reg_LuxR_C"/>
</dbReference>
<gene>
    <name evidence="10" type="ORF">PQO03_05545</name>
</gene>
<evidence type="ECO:0000256" key="6">
    <source>
        <dbReference type="ARBA" id="ARBA00023163"/>
    </source>
</evidence>
<dbReference type="InterPro" id="IPR036388">
    <property type="entry name" value="WH-like_DNA-bd_sf"/>
</dbReference>
<dbReference type="Pfam" id="PF04542">
    <property type="entry name" value="Sigma70_r2"/>
    <property type="match status" value="1"/>
</dbReference>
<dbReference type="InterPro" id="IPR007627">
    <property type="entry name" value="RNA_pol_sigma70_r2"/>
</dbReference>
<comment type="similarity">
    <text evidence="1">Belongs to the sigma-70 factor family.</text>
</comment>
<keyword evidence="4" id="KW-0731">Sigma factor</keyword>
<dbReference type="InterPro" id="IPR013325">
    <property type="entry name" value="RNA_pol_sigma_r2"/>
</dbReference>
<dbReference type="PANTHER" id="PTHR43133:SF8">
    <property type="entry name" value="RNA POLYMERASE SIGMA FACTOR HI_1459-RELATED"/>
    <property type="match status" value="1"/>
</dbReference>
<keyword evidence="11" id="KW-1185">Reference proteome</keyword>
<evidence type="ECO:0000259" key="8">
    <source>
        <dbReference type="Pfam" id="PF00196"/>
    </source>
</evidence>
<evidence type="ECO:0000256" key="3">
    <source>
        <dbReference type="ARBA" id="ARBA00023015"/>
    </source>
</evidence>
<dbReference type="SUPFAM" id="SSF46894">
    <property type="entry name" value="C-terminal effector domain of the bipartite response regulators"/>
    <property type="match status" value="1"/>
</dbReference>
<sequence length="201" mass="24365">MSDWITNVTLLQRVKNQHDDQSWEEFNEYYRPYIYMITKGLNMQHDDAKEITQLIMIKIWKNLPKFDYDPDKGYFRGWLRTVTVNMVRNYIASKAFKQESLESIQESNESLPDLDRDFSKSEIERIADEEWEVYICRLAWDNVKENFEENAQEVYRLLSEGKECDVIGEQLGIKRNTVYVYRKRIQEKLYREIRRLNHELG</sequence>
<keyword evidence="3" id="KW-0805">Transcription regulation</keyword>
<name>A0ABY7VT85_9BACT</name>
<dbReference type="InterPro" id="IPR014284">
    <property type="entry name" value="RNA_pol_sigma-70_dom"/>
</dbReference>
<evidence type="ECO:0000256" key="7">
    <source>
        <dbReference type="ARBA" id="ARBA00024701"/>
    </source>
</evidence>
<keyword evidence="6" id="KW-0804">Transcription</keyword>
<dbReference type="Gene3D" id="1.10.10.10">
    <property type="entry name" value="Winged helix-like DNA-binding domain superfamily/Winged helix DNA-binding domain"/>
    <property type="match status" value="1"/>
</dbReference>
<protein>
    <recommendedName>
        <fullName evidence="2">RNA polymerase sigma factor SigS</fullName>
    </recommendedName>
</protein>
<dbReference type="InterPro" id="IPR039425">
    <property type="entry name" value="RNA_pol_sigma-70-like"/>
</dbReference>